<dbReference type="PANTHER" id="PTHR14625">
    <property type="entry name" value="MICROCEPHALIN"/>
    <property type="match status" value="1"/>
</dbReference>
<feature type="compositionally biased region" description="Low complexity" evidence="1">
    <location>
        <begin position="335"/>
        <end position="351"/>
    </location>
</feature>
<feature type="compositionally biased region" description="Basic and acidic residues" evidence="1">
    <location>
        <begin position="226"/>
        <end position="235"/>
    </location>
</feature>
<evidence type="ECO:0000313" key="3">
    <source>
        <dbReference type="EMBL" id="KEF63213.1"/>
    </source>
</evidence>
<feature type="compositionally biased region" description="Polar residues" evidence="1">
    <location>
        <begin position="787"/>
        <end position="796"/>
    </location>
</feature>
<feature type="compositionally biased region" description="Basic and acidic residues" evidence="1">
    <location>
        <begin position="352"/>
        <end position="365"/>
    </location>
</feature>
<feature type="compositionally biased region" description="Polar residues" evidence="1">
    <location>
        <begin position="246"/>
        <end position="260"/>
    </location>
</feature>
<comment type="caution">
    <text evidence="3">The sequence shown here is derived from an EMBL/GenBank/DDBJ whole genome shotgun (WGS) entry which is preliminary data.</text>
</comment>
<dbReference type="PROSITE" id="PS50172">
    <property type="entry name" value="BRCT"/>
    <property type="match status" value="1"/>
</dbReference>
<feature type="region of interest" description="Disordered" evidence="1">
    <location>
        <begin position="292"/>
        <end position="400"/>
    </location>
</feature>
<feature type="compositionally biased region" description="Polar residues" evidence="1">
    <location>
        <begin position="718"/>
        <end position="728"/>
    </location>
</feature>
<feature type="compositionally biased region" description="Low complexity" evidence="1">
    <location>
        <begin position="61"/>
        <end position="74"/>
    </location>
</feature>
<dbReference type="CDD" id="cd17716">
    <property type="entry name" value="BRCT_microcephalin_rpt1"/>
    <property type="match status" value="1"/>
</dbReference>
<feature type="region of interest" description="Disordered" evidence="1">
    <location>
        <begin position="1729"/>
        <end position="1751"/>
    </location>
</feature>
<feature type="compositionally biased region" description="Acidic residues" evidence="1">
    <location>
        <begin position="383"/>
        <end position="392"/>
    </location>
</feature>
<dbReference type="EMBL" id="AMGV01000001">
    <property type="protein sequence ID" value="KEF63213.1"/>
    <property type="molecule type" value="Genomic_DNA"/>
</dbReference>
<name>A0A072PV49_9EURO</name>
<feature type="region of interest" description="Disordered" evidence="1">
    <location>
        <begin position="1648"/>
        <end position="1668"/>
    </location>
</feature>
<feature type="compositionally biased region" description="Low complexity" evidence="1">
    <location>
        <begin position="1"/>
        <end position="10"/>
    </location>
</feature>
<dbReference type="VEuPathDB" id="FungiDB:A1O9_01190"/>
<feature type="compositionally biased region" description="Polar residues" evidence="1">
    <location>
        <begin position="874"/>
        <end position="887"/>
    </location>
</feature>
<feature type="compositionally biased region" description="Low complexity" evidence="1">
    <location>
        <begin position="305"/>
        <end position="317"/>
    </location>
</feature>
<feature type="region of interest" description="Disordered" evidence="1">
    <location>
        <begin position="1"/>
        <end position="275"/>
    </location>
</feature>
<feature type="region of interest" description="Disordered" evidence="1">
    <location>
        <begin position="853"/>
        <end position="969"/>
    </location>
</feature>
<feature type="domain" description="BRCT" evidence="2">
    <location>
        <begin position="1480"/>
        <end position="1527"/>
    </location>
</feature>
<accession>A0A072PV49</accession>
<dbReference type="InterPro" id="IPR022047">
    <property type="entry name" value="Microcephalin-like"/>
</dbReference>
<organism evidence="3 4">
    <name type="scientific">Exophiala aquamarina CBS 119918</name>
    <dbReference type="NCBI Taxonomy" id="1182545"/>
    <lineage>
        <taxon>Eukaryota</taxon>
        <taxon>Fungi</taxon>
        <taxon>Dikarya</taxon>
        <taxon>Ascomycota</taxon>
        <taxon>Pezizomycotina</taxon>
        <taxon>Eurotiomycetes</taxon>
        <taxon>Chaetothyriomycetidae</taxon>
        <taxon>Chaetothyriales</taxon>
        <taxon>Herpotrichiellaceae</taxon>
        <taxon>Exophiala</taxon>
    </lineage>
</organism>
<feature type="compositionally biased region" description="Acidic residues" evidence="1">
    <location>
        <begin position="948"/>
        <end position="963"/>
    </location>
</feature>
<evidence type="ECO:0000256" key="1">
    <source>
        <dbReference type="SAM" id="MobiDB-lite"/>
    </source>
</evidence>
<protein>
    <recommendedName>
        <fullName evidence="2">BRCT domain-containing protein</fullName>
    </recommendedName>
</protein>
<dbReference type="STRING" id="1182545.A0A072PV49"/>
<dbReference type="GO" id="GO:0000278">
    <property type="term" value="P:mitotic cell cycle"/>
    <property type="evidence" value="ECO:0007669"/>
    <property type="project" value="TreeGrafter"/>
</dbReference>
<proteinExistence type="predicted"/>
<keyword evidence="4" id="KW-1185">Reference proteome</keyword>
<reference evidence="3 4" key="1">
    <citation type="submission" date="2013-03" db="EMBL/GenBank/DDBJ databases">
        <title>The Genome Sequence of Exophiala aquamarina CBS 119918.</title>
        <authorList>
            <consortium name="The Broad Institute Genomics Platform"/>
            <person name="Cuomo C."/>
            <person name="de Hoog S."/>
            <person name="Gorbushina A."/>
            <person name="Walker B."/>
            <person name="Young S.K."/>
            <person name="Zeng Q."/>
            <person name="Gargeya S."/>
            <person name="Fitzgerald M."/>
            <person name="Haas B."/>
            <person name="Abouelleil A."/>
            <person name="Allen A.W."/>
            <person name="Alvarado L."/>
            <person name="Arachchi H.M."/>
            <person name="Berlin A.M."/>
            <person name="Chapman S.B."/>
            <person name="Gainer-Dewar J."/>
            <person name="Goldberg J."/>
            <person name="Griggs A."/>
            <person name="Gujja S."/>
            <person name="Hansen M."/>
            <person name="Howarth C."/>
            <person name="Imamovic A."/>
            <person name="Ireland A."/>
            <person name="Larimer J."/>
            <person name="McCowan C."/>
            <person name="Murphy C."/>
            <person name="Pearson M."/>
            <person name="Poon T.W."/>
            <person name="Priest M."/>
            <person name="Roberts A."/>
            <person name="Saif S."/>
            <person name="Shea T."/>
            <person name="Sisk P."/>
            <person name="Sykes S."/>
            <person name="Wortman J."/>
            <person name="Nusbaum C."/>
            <person name="Birren B."/>
        </authorList>
    </citation>
    <scope>NUCLEOTIDE SEQUENCE [LARGE SCALE GENOMIC DNA]</scope>
    <source>
        <strain evidence="3 4">CBS 119918</strain>
    </source>
</reference>
<dbReference type="SUPFAM" id="SSF52113">
    <property type="entry name" value="BRCT domain"/>
    <property type="match status" value="1"/>
</dbReference>
<dbReference type="HOGENOM" id="CLU_234405_0_0_1"/>
<feature type="compositionally biased region" description="Basic and acidic residues" evidence="1">
    <location>
        <begin position="182"/>
        <end position="196"/>
    </location>
</feature>
<dbReference type="InterPro" id="IPR001357">
    <property type="entry name" value="BRCT_dom"/>
</dbReference>
<feature type="region of interest" description="Disordered" evidence="1">
    <location>
        <begin position="1215"/>
        <end position="1258"/>
    </location>
</feature>
<dbReference type="PANTHER" id="PTHR14625:SF3">
    <property type="entry name" value="MICROCEPHALIN"/>
    <property type="match status" value="1"/>
</dbReference>
<dbReference type="Proteomes" id="UP000027920">
    <property type="component" value="Unassembled WGS sequence"/>
</dbReference>
<evidence type="ECO:0000313" key="4">
    <source>
        <dbReference type="Proteomes" id="UP000027920"/>
    </source>
</evidence>
<dbReference type="OrthoDB" id="2384350at2759"/>
<sequence>MAPRKVASPTRPRRVTRARAADSNNPTPTEDPLKRKSATKAAVPTTSAAKASEAKSRVTKKTATPTAAKATTRAARSKKTAPPTTVLESDNEEEDVVTISMPQSRAKPSRPASRNMAAKSTATTESSLAAAPRRRIKVTPLDAVASEPEPDPESKSEKKASSRAKKEKSAATGSTATSRSKRTIDAVNRDEPKDELADTDMAEAKPKKRGRARVNAVEVEELPAINEKKDEEAPKTRGRPRKEKSQALQTQNESAVSVRQTRARAGSTASAPSVEPTISVVVRKKKVTFQDIPDEEDEKENFRPATKAGKKSTTTSTKKAEPLGRGIRAKPIRKPAPATTTKTTRGRAAGKNAKETDTEVSEKIQQRALTPKKITQVAKAEVGDSDASEDELAGAKTPVRDLSMSPKRAIVASIQQSSPVKKLDFTPALSARPQSPKKLDGMDSIGILSPPRRNPASPAKDIYDQSPRRAPEGVTVFRAHLLDSSHGRVLPFNATNSQTQLLQLPRRGVLEASIFPASAAKLSKSPFKASLLSSPARRLFSPSKQKTPARISPIPLKKTSVTPLSAVGSVKSPGNVDLAMTSHFRSSMSPQRSARVYRMSDDELAEEMGADPDFDQSVLNVRSPLKVDKVMLASNEPAEEMQDEDPFAQSNIVQEVDQAEGDKYFPLLPLPSSSPASSAVTALSPTMCLAAEADLVGDETIADPEQEEGESSEIKGQGHSSPSASTPMSEREDSVVHHPEAAANRPRMSNILFSRLRDGGDESDDELAGEQTPEIRPFRPSFRPIPNQSDLRSRLSTGIAPPSASRNLGFTPLAARVRGWAASSPEKKVKASDIAAQSRGLFSPLAQVHVEGSVELNRQPTPGRSASKRMSLASHRQSFGPSVTGSPANPEFFADGMAAQDFEDQNEVQEDQKGSLVGIDDLHKLVQEDKEEQNLVPSKPVDSLEPSSESEEENSSEDLDNEPGDLTTDLIKFTNASETAMVDFKALASEAADLADEGNQEDGEADAIDVEDTCLPHIASKLDMVSEKLSSLSTSSENYADENVAPAEEHVVVPQPEFQKDEHLLEEHVLANQTVPEIEPEEEHHVSDEEVLEDTVLIHRDDSNKLAITIAPGEESEFQHKVNVSTSLAITPSAVVSSTAGLSKDIEPIDFNVTPIRPDPSLPRYINTVVSKVPLRPEGDVPPDASPLKVVRKRARSLSSASSLAVKRRSLGLSADPLSSGNEHLATPNANNQIGSSPRRRIRSAAPSPAHSLFSTNTTPGQISFAVDDFGDSTLDGIELPEDELMSDDIEDDATPARHHKAGAGGHDDTFMTIGSTLFKTPIALAKKGSNVLSSVQSNQTSTPHYAMSTKSSKIRNEIAPMPTPSKAAVMNARTPATTSKTKTPMALSKGKTPAKPPGTSRTPLRTVGNGVLTGAVVHVDVHTSEGADASDIYVALLTMMGARCIKEWRWNPRASVAPAVAAREEPVLAETPSSSIGITHVVYKDGGKRTLEKVRAAKGQVLCVGVGWVLDCEREGKWLDETGYEVDSAIIPRGGSRRRKSMEPRMLINANGLLSAKRDGRRSISAEYAGLTNEMRLDLINTPVRGRKTLVGAEDENSEADLEDSIVVNAQAGDESEISSTYNSPTAATIGGGGETADMGRLLANSEAGEEGDTEIGGTPNFRSLTRNANVSTPQTTSLAVDYDPRTAATPLTPYLIAKGKGLVQMSAPPKQIQKGLFERDEDGENSLLADAGEGESNGKNAEAGGEMKGEMKKFQVKMNGVARGNKAKDFRRKTLAAANIAFQPVVGSPLRKQE</sequence>
<feature type="region of interest" description="Disordered" evidence="1">
    <location>
        <begin position="703"/>
        <end position="808"/>
    </location>
</feature>
<dbReference type="RefSeq" id="XP_013265803.1">
    <property type="nucleotide sequence ID" value="XM_013410349.1"/>
</dbReference>
<feature type="compositionally biased region" description="Polar residues" evidence="1">
    <location>
        <begin position="1217"/>
        <end position="1235"/>
    </location>
</feature>
<dbReference type="Gene3D" id="3.40.50.10190">
    <property type="entry name" value="BRCT domain"/>
    <property type="match status" value="1"/>
</dbReference>
<evidence type="ECO:0000259" key="2">
    <source>
        <dbReference type="PROSITE" id="PS50172"/>
    </source>
</evidence>
<feature type="compositionally biased region" description="Low complexity" evidence="1">
    <location>
        <begin position="774"/>
        <end position="786"/>
    </location>
</feature>
<feature type="region of interest" description="Disordered" evidence="1">
    <location>
        <begin position="1370"/>
        <end position="1408"/>
    </location>
</feature>
<feature type="compositionally biased region" description="Low complexity" evidence="1">
    <location>
        <begin position="117"/>
        <end position="131"/>
    </location>
</feature>
<feature type="compositionally biased region" description="Basic and acidic residues" evidence="1">
    <location>
        <begin position="729"/>
        <end position="740"/>
    </location>
</feature>
<dbReference type="GeneID" id="25276137"/>
<gene>
    <name evidence="3" type="ORF">A1O9_01190</name>
</gene>
<dbReference type="InterPro" id="IPR036420">
    <property type="entry name" value="BRCT_dom_sf"/>
</dbReference>
<feature type="region of interest" description="Disordered" evidence="1">
    <location>
        <begin position="425"/>
        <end position="469"/>
    </location>
</feature>